<accession>A0A6M1RU37</accession>
<name>A0A6M1RU37_9BACT</name>
<keyword evidence="2 5" id="KW-0812">Transmembrane</keyword>
<dbReference type="EMBL" id="JAAKYA010000082">
    <property type="protein sequence ID" value="NGO40155.1"/>
    <property type="molecule type" value="Genomic_DNA"/>
</dbReference>
<evidence type="ECO:0000313" key="8">
    <source>
        <dbReference type="Proteomes" id="UP000477311"/>
    </source>
</evidence>
<keyword evidence="3 5" id="KW-1133">Transmembrane helix</keyword>
<evidence type="ECO:0000256" key="4">
    <source>
        <dbReference type="ARBA" id="ARBA00023136"/>
    </source>
</evidence>
<dbReference type="RefSeq" id="WP_165108471.1">
    <property type="nucleotide sequence ID" value="NZ_JAAKYA010000082.1"/>
</dbReference>
<evidence type="ECO:0000256" key="2">
    <source>
        <dbReference type="ARBA" id="ARBA00022692"/>
    </source>
</evidence>
<feature type="transmembrane region" description="Helical" evidence="5">
    <location>
        <begin position="12"/>
        <end position="32"/>
    </location>
</feature>
<keyword evidence="8" id="KW-1185">Reference proteome</keyword>
<sequence>MNRREQVRNWVGAALRVGLGLWVGWLGLAKVLDPVTFLKAVRQYDVIHFPWLLNATAILLPWLEVFCAVLLVVGIAVRGTSWLLACLLAGFTVLVAVHGWQLAAAQGLAPCAVRFDCGCGTGEVWLCTKLLENAVMLGVSVVLGSGRLGRAGSVRYALLAGCATRA</sequence>
<gene>
    <name evidence="7" type="ORF">G4L39_12235</name>
</gene>
<comment type="subcellular location">
    <subcellularLocation>
        <location evidence="1">Membrane</location>
        <topology evidence="1">Multi-pass membrane protein</topology>
    </subcellularLocation>
</comment>
<dbReference type="GO" id="GO:0030416">
    <property type="term" value="P:methylamine metabolic process"/>
    <property type="evidence" value="ECO:0007669"/>
    <property type="project" value="InterPro"/>
</dbReference>
<proteinExistence type="predicted"/>
<evidence type="ECO:0000313" key="7">
    <source>
        <dbReference type="EMBL" id="NGO40155.1"/>
    </source>
</evidence>
<feature type="domain" description="Methylamine utilisation protein MauE" evidence="6">
    <location>
        <begin position="9"/>
        <end position="143"/>
    </location>
</feature>
<organism evidence="7 8">
    <name type="scientific">Limisphaera ngatamarikiensis</name>
    <dbReference type="NCBI Taxonomy" id="1324935"/>
    <lineage>
        <taxon>Bacteria</taxon>
        <taxon>Pseudomonadati</taxon>
        <taxon>Verrucomicrobiota</taxon>
        <taxon>Verrucomicrobiia</taxon>
        <taxon>Limisphaerales</taxon>
        <taxon>Limisphaeraceae</taxon>
        <taxon>Limisphaera</taxon>
    </lineage>
</organism>
<keyword evidence="4 5" id="KW-0472">Membrane</keyword>
<evidence type="ECO:0000256" key="3">
    <source>
        <dbReference type="ARBA" id="ARBA00022989"/>
    </source>
</evidence>
<comment type="caution">
    <text evidence="7">The sequence shown here is derived from an EMBL/GenBank/DDBJ whole genome shotgun (WGS) entry which is preliminary data.</text>
</comment>
<evidence type="ECO:0000256" key="5">
    <source>
        <dbReference type="SAM" id="Phobius"/>
    </source>
</evidence>
<dbReference type="Proteomes" id="UP000477311">
    <property type="component" value="Unassembled WGS sequence"/>
</dbReference>
<feature type="transmembrane region" description="Helical" evidence="5">
    <location>
        <begin position="52"/>
        <end position="75"/>
    </location>
</feature>
<dbReference type="InterPro" id="IPR009908">
    <property type="entry name" value="Methylamine_util_MauE"/>
</dbReference>
<evidence type="ECO:0000256" key="1">
    <source>
        <dbReference type="ARBA" id="ARBA00004141"/>
    </source>
</evidence>
<reference evidence="7 8" key="1">
    <citation type="submission" date="2020-02" db="EMBL/GenBank/DDBJ databases">
        <title>Draft genome sequence of Limisphaera ngatamarikiensis NGM72.4T, a thermophilic Verrucomicrobia grouped in subdivision 3.</title>
        <authorList>
            <person name="Carere C.R."/>
            <person name="Steen J."/>
            <person name="Hugenholtz P."/>
            <person name="Stott M.B."/>
        </authorList>
    </citation>
    <scope>NUCLEOTIDE SEQUENCE [LARGE SCALE GENOMIC DNA]</scope>
    <source>
        <strain evidence="7 8">NGM72.4</strain>
    </source>
</reference>
<evidence type="ECO:0000259" key="6">
    <source>
        <dbReference type="Pfam" id="PF07291"/>
    </source>
</evidence>
<feature type="transmembrane region" description="Helical" evidence="5">
    <location>
        <begin position="82"/>
        <end position="100"/>
    </location>
</feature>
<dbReference type="GO" id="GO:0016020">
    <property type="term" value="C:membrane"/>
    <property type="evidence" value="ECO:0007669"/>
    <property type="project" value="UniProtKB-SubCell"/>
</dbReference>
<dbReference type="AlphaFoldDB" id="A0A6M1RU37"/>
<dbReference type="Pfam" id="PF07291">
    <property type="entry name" value="MauE"/>
    <property type="match status" value="1"/>
</dbReference>
<protein>
    <recommendedName>
        <fullName evidence="6">Methylamine utilisation protein MauE domain-containing protein</fullName>
    </recommendedName>
</protein>